<proteinExistence type="predicted"/>
<dbReference type="Proteomes" id="UP001243330">
    <property type="component" value="Unassembled WGS sequence"/>
</dbReference>
<reference evidence="2" key="1">
    <citation type="submission" date="2023-01" db="EMBL/GenBank/DDBJ databases">
        <title>Colletotrichum chrysophilum M932 genome sequence.</title>
        <authorList>
            <person name="Baroncelli R."/>
        </authorList>
    </citation>
    <scope>NUCLEOTIDE SEQUENCE</scope>
    <source>
        <strain evidence="2">M932</strain>
    </source>
</reference>
<evidence type="ECO:0000313" key="2">
    <source>
        <dbReference type="EMBL" id="KAK1837412.1"/>
    </source>
</evidence>
<protein>
    <submittedName>
        <fullName evidence="2">Nad dependent epimerase dehydratase family protein</fullName>
    </submittedName>
</protein>
<evidence type="ECO:0000256" key="1">
    <source>
        <dbReference type="SAM" id="MobiDB-lite"/>
    </source>
</evidence>
<feature type="region of interest" description="Disordered" evidence="1">
    <location>
        <begin position="1"/>
        <end position="26"/>
    </location>
</feature>
<dbReference type="EMBL" id="JAQOWY010001340">
    <property type="protein sequence ID" value="KAK1837412.1"/>
    <property type="molecule type" value="Genomic_DNA"/>
</dbReference>
<name>A0AAD8ZZL2_9PEZI</name>
<dbReference type="Gene3D" id="3.40.50.720">
    <property type="entry name" value="NAD(P)-binding Rossmann-like Domain"/>
    <property type="match status" value="1"/>
</dbReference>
<keyword evidence="3" id="KW-1185">Reference proteome</keyword>
<dbReference type="SUPFAM" id="SSF51735">
    <property type="entry name" value="NAD(P)-binding Rossmann-fold domains"/>
    <property type="match status" value="1"/>
</dbReference>
<comment type="caution">
    <text evidence="2">The sequence shown here is derived from an EMBL/GenBank/DDBJ whole genome shotgun (WGS) entry which is preliminary data.</text>
</comment>
<evidence type="ECO:0000313" key="3">
    <source>
        <dbReference type="Proteomes" id="UP001243330"/>
    </source>
</evidence>
<dbReference type="AlphaFoldDB" id="A0AAD8ZZL2"/>
<sequence>MRRLSAPVHHERSTPKHRPPVATRRVAAHVPVHTPIARARLAPTESGGMSGDMVEATAPLPARVSLFSLPITSSAKMPSQKPKILLMGATGYVGGSVLHHLLAHPDLTTTITPSNPI</sequence>
<feature type="non-terminal residue" evidence="2">
    <location>
        <position position="1"/>
    </location>
</feature>
<dbReference type="InterPro" id="IPR036291">
    <property type="entry name" value="NAD(P)-bd_dom_sf"/>
</dbReference>
<organism evidence="2 3">
    <name type="scientific">Colletotrichum chrysophilum</name>
    <dbReference type="NCBI Taxonomy" id="1836956"/>
    <lineage>
        <taxon>Eukaryota</taxon>
        <taxon>Fungi</taxon>
        <taxon>Dikarya</taxon>
        <taxon>Ascomycota</taxon>
        <taxon>Pezizomycotina</taxon>
        <taxon>Sordariomycetes</taxon>
        <taxon>Hypocreomycetidae</taxon>
        <taxon>Glomerellales</taxon>
        <taxon>Glomerellaceae</taxon>
        <taxon>Colletotrichum</taxon>
        <taxon>Colletotrichum gloeosporioides species complex</taxon>
    </lineage>
</organism>
<gene>
    <name evidence="2" type="ORF">CCHR01_19966</name>
</gene>
<accession>A0AAD8ZZL2</accession>